<proteinExistence type="predicted"/>
<dbReference type="AlphaFoldDB" id="A0A3M7SSM8"/>
<evidence type="ECO:0000313" key="2">
    <source>
        <dbReference type="Proteomes" id="UP000276133"/>
    </source>
</evidence>
<accession>A0A3M7SSM8</accession>
<gene>
    <name evidence="1" type="ORF">BpHYR1_023232</name>
</gene>
<sequence>MKNSLFNGITLASRGYCLEFLLKKHFFSNCSFGKFGKNLTSSCISRKNNLFPKQLRDILCLWKIKLF</sequence>
<organism evidence="1 2">
    <name type="scientific">Brachionus plicatilis</name>
    <name type="common">Marine rotifer</name>
    <name type="synonym">Brachionus muelleri</name>
    <dbReference type="NCBI Taxonomy" id="10195"/>
    <lineage>
        <taxon>Eukaryota</taxon>
        <taxon>Metazoa</taxon>
        <taxon>Spiralia</taxon>
        <taxon>Gnathifera</taxon>
        <taxon>Rotifera</taxon>
        <taxon>Eurotatoria</taxon>
        <taxon>Monogononta</taxon>
        <taxon>Pseudotrocha</taxon>
        <taxon>Ploima</taxon>
        <taxon>Brachionidae</taxon>
        <taxon>Brachionus</taxon>
    </lineage>
</organism>
<protein>
    <submittedName>
        <fullName evidence="1">Uncharacterized protein</fullName>
    </submittedName>
</protein>
<evidence type="ECO:0000313" key="1">
    <source>
        <dbReference type="EMBL" id="RNA38824.1"/>
    </source>
</evidence>
<dbReference type="Proteomes" id="UP000276133">
    <property type="component" value="Unassembled WGS sequence"/>
</dbReference>
<comment type="caution">
    <text evidence="1">The sequence shown here is derived from an EMBL/GenBank/DDBJ whole genome shotgun (WGS) entry which is preliminary data.</text>
</comment>
<keyword evidence="2" id="KW-1185">Reference proteome</keyword>
<dbReference type="EMBL" id="REGN01000817">
    <property type="protein sequence ID" value="RNA38824.1"/>
    <property type="molecule type" value="Genomic_DNA"/>
</dbReference>
<reference evidence="1 2" key="1">
    <citation type="journal article" date="2018" name="Sci. Rep.">
        <title>Genomic signatures of local adaptation to the degree of environmental predictability in rotifers.</title>
        <authorList>
            <person name="Franch-Gras L."/>
            <person name="Hahn C."/>
            <person name="Garcia-Roger E.M."/>
            <person name="Carmona M.J."/>
            <person name="Serra M."/>
            <person name="Gomez A."/>
        </authorList>
    </citation>
    <scope>NUCLEOTIDE SEQUENCE [LARGE SCALE GENOMIC DNA]</scope>
    <source>
        <strain evidence="1">HYR1</strain>
    </source>
</reference>
<name>A0A3M7SSM8_BRAPC</name>